<reference evidence="8" key="1">
    <citation type="journal article" date="2017" name="Mycologia">
        <title>Fusarium algeriense, sp. nov., a novel toxigenic crown rot pathogen of durum wheat from Algeria is nested in the Fusarium burgessii species complex.</title>
        <authorList>
            <person name="Laraba I."/>
            <person name="Keddad A."/>
            <person name="Boureghda H."/>
            <person name="Abdallah N."/>
            <person name="Vaughan M.M."/>
            <person name="Proctor R.H."/>
            <person name="Busman M."/>
            <person name="O'Donnell K."/>
        </authorList>
    </citation>
    <scope>NUCLEOTIDE SEQUENCE</scope>
    <source>
        <strain evidence="8">NRRL 25174</strain>
    </source>
</reference>
<dbReference type="Pfam" id="PF05699">
    <property type="entry name" value="Dimer_Tnp_hAT"/>
    <property type="match status" value="1"/>
</dbReference>
<dbReference type="AlphaFoldDB" id="A0A9P5E2U2"/>
<keyword evidence="4" id="KW-0862">Zinc</keyword>
<dbReference type="PANTHER" id="PTHR46481">
    <property type="entry name" value="ZINC FINGER BED DOMAIN-CONTAINING PROTEIN 4"/>
    <property type="match status" value="1"/>
</dbReference>
<dbReference type="GO" id="GO:0005634">
    <property type="term" value="C:nucleus"/>
    <property type="evidence" value="ECO:0007669"/>
    <property type="project" value="UniProtKB-SubCell"/>
</dbReference>
<dbReference type="GO" id="GO:0046983">
    <property type="term" value="F:protein dimerization activity"/>
    <property type="evidence" value="ECO:0007669"/>
    <property type="project" value="InterPro"/>
</dbReference>
<comment type="subcellular location">
    <subcellularLocation>
        <location evidence="1">Nucleus</location>
    </subcellularLocation>
</comment>
<keyword evidence="9" id="KW-1185">Reference proteome</keyword>
<dbReference type="InterPro" id="IPR008906">
    <property type="entry name" value="HATC_C_dom"/>
</dbReference>
<feature type="domain" description="HAT C-terminal dimerisation" evidence="7">
    <location>
        <begin position="682"/>
        <end position="761"/>
    </location>
</feature>
<organism evidence="8 9">
    <name type="scientific">Fusarium beomiforme</name>
    <dbReference type="NCBI Taxonomy" id="44412"/>
    <lineage>
        <taxon>Eukaryota</taxon>
        <taxon>Fungi</taxon>
        <taxon>Dikarya</taxon>
        <taxon>Ascomycota</taxon>
        <taxon>Pezizomycotina</taxon>
        <taxon>Sordariomycetes</taxon>
        <taxon>Hypocreomycetidae</taxon>
        <taxon>Hypocreales</taxon>
        <taxon>Nectriaceae</taxon>
        <taxon>Fusarium</taxon>
        <taxon>Fusarium burgessii species complex</taxon>
    </lineage>
</organism>
<evidence type="ECO:0000256" key="3">
    <source>
        <dbReference type="ARBA" id="ARBA00022771"/>
    </source>
</evidence>
<evidence type="ECO:0000313" key="9">
    <source>
        <dbReference type="Proteomes" id="UP000730481"/>
    </source>
</evidence>
<evidence type="ECO:0000256" key="4">
    <source>
        <dbReference type="ARBA" id="ARBA00022833"/>
    </source>
</evidence>
<dbReference type="InterPro" id="IPR052035">
    <property type="entry name" value="ZnF_BED_domain_contain"/>
</dbReference>
<dbReference type="InterPro" id="IPR012337">
    <property type="entry name" value="RNaseH-like_sf"/>
</dbReference>
<dbReference type="GO" id="GO:0008270">
    <property type="term" value="F:zinc ion binding"/>
    <property type="evidence" value="ECO:0007669"/>
    <property type="project" value="UniProtKB-KW"/>
</dbReference>
<feature type="region of interest" description="Disordered" evidence="6">
    <location>
        <begin position="1"/>
        <end position="30"/>
    </location>
</feature>
<reference evidence="8" key="2">
    <citation type="submission" date="2020-02" db="EMBL/GenBank/DDBJ databases">
        <title>Identification and distribution of gene clusters putatively required for synthesis of sphingolipid metabolism inhibitors in phylogenetically diverse species of the filamentous fungus Fusarium.</title>
        <authorList>
            <person name="Kim H.-S."/>
            <person name="Busman M."/>
            <person name="Brown D.W."/>
            <person name="Divon H."/>
            <person name="Uhlig S."/>
            <person name="Proctor R.H."/>
        </authorList>
    </citation>
    <scope>NUCLEOTIDE SEQUENCE</scope>
    <source>
        <strain evidence="8">NRRL 25174</strain>
    </source>
</reference>
<dbReference type="EMBL" id="PVQB02000076">
    <property type="protein sequence ID" value="KAF4343859.1"/>
    <property type="molecule type" value="Genomic_DNA"/>
</dbReference>
<comment type="caution">
    <text evidence="8">The sequence shown here is derived from an EMBL/GenBank/DDBJ whole genome shotgun (WGS) entry which is preliminary data.</text>
</comment>
<dbReference type="PANTHER" id="PTHR46481:SF10">
    <property type="entry name" value="ZINC FINGER BED DOMAIN-CONTAINING PROTEIN 39"/>
    <property type="match status" value="1"/>
</dbReference>
<evidence type="ECO:0000256" key="5">
    <source>
        <dbReference type="ARBA" id="ARBA00023242"/>
    </source>
</evidence>
<keyword evidence="5" id="KW-0539">Nucleus</keyword>
<dbReference type="SUPFAM" id="SSF53098">
    <property type="entry name" value="Ribonuclease H-like"/>
    <property type="match status" value="1"/>
</dbReference>
<evidence type="ECO:0000259" key="7">
    <source>
        <dbReference type="Pfam" id="PF05699"/>
    </source>
</evidence>
<proteinExistence type="predicted"/>
<evidence type="ECO:0000256" key="2">
    <source>
        <dbReference type="ARBA" id="ARBA00022723"/>
    </source>
</evidence>
<name>A0A9P5E2U2_9HYPO</name>
<dbReference type="Proteomes" id="UP000730481">
    <property type="component" value="Unassembled WGS sequence"/>
</dbReference>
<evidence type="ECO:0000313" key="8">
    <source>
        <dbReference type="EMBL" id="KAF4343859.1"/>
    </source>
</evidence>
<evidence type="ECO:0000256" key="1">
    <source>
        <dbReference type="ARBA" id="ARBA00004123"/>
    </source>
</evidence>
<accession>A0A9P5E2U2</accession>
<gene>
    <name evidence="8" type="ORF">FBEOM_2192</name>
</gene>
<keyword evidence="2" id="KW-0479">Metal-binding</keyword>
<evidence type="ECO:0000256" key="6">
    <source>
        <dbReference type="SAM" id="MobiDB-lite"/>
    </source>
</evidence>
<protein>
    <submittedName>
        <fullName evidence="8">Transposase</fullName>
    </submittedName>
</protein>
<keyword evidence="3" id="KW-0863">Zinc-finger</keyword>
<sequence length="774" mass="88003">MSNSPLSPSPAGFPPATLTPCPTPPSSVFSRLSQPKTVAKQLEEAAVADLPPNPTTEDLPKITWKNRRFVQEDSLARKGAKGRKSWIRAHRITPANQSSEPNPGDESAIDIYSGATPKRRRLEQSVIPKAKIKAIQELSVGFVIDSDVPFTIFEHSFLRKMFNHFDSDLVVQMAWSGSSITREIHRLFEEKRDTIKAELCNALTAVHISFDLWTSPNRFAIMAVFAHFIDQLGHQQSRLLALRRQSGAHSGENLAGSLVDIVHEWEIEGRVGCAISDNMAANDTCLYHMYQKLDPSMRPVDMKARRMRCYGHTLNLVARAFLFGKDADSFELESDINSMRGLIEQDLDHWRTKGPIGKLRNIVKFIRSSPHRSEQFKRIAREQDYKGYRLCEESTAELEVVMNNETRWNSTAFLFAIQEEENEARRIPADDILSSEDWRVLGEVNEILKPISLQTMRTQGCGEGGSHGRLWEVLIGMEYLLEHFEDWKVFYSEVAAETVGETHLDAAERLATAPANFHERNSRPSRVRHLPARFDEDEVYALPQRSQPTRFIESALPLHSRAEYSMAEKRSASETSQKSTLPADHRAYIRASINNGWKKLNEYYDKLGESPLFAAAIILHPRFGISWLEATWISEEQLAWVRDAKVRIKDYFTRWYDANQGLCEETMNKTKKAFATCGSIGELERYLRLKPQDTQDAIQWWRDHRASFPSLSSFALDVFAIPAIASDCERQFSLAKLTLTSQRLSMGSDTLEHVQCLKNWVRQGGVKLGSWVGS</sequence>
<dbReference type="OrthoDB" id="5062167at2759"/>